<evidence type="ECO:0000256" key="1">
    <source>
        <dbReference type="SAM" id="MobiDB-lite"/>
    </source>
</evidence>
<dbReference type="AlphaFoldDB" id="A0A699QI36"/>
<reference evidence="2" key="1">
    <citation type="journal article" date="2019" name="Sci. Rep.">
        <title>Draft genome of Tanacetum cinerariifolium, the natural source of mosquito coil.</title>
        <authorList>
            <person name="Yamashiro T."/>
            <person name="Shiraishi A."/>
            <person name="Satake H."/>
            <person name="Nakayama K."/>
        </authorList>
    </citation>
    <scope>NUCLEOTIDE SEQUENCE</scope>
</reference>
<evidence type="ECO:0000313" key="2">
    <source>
        <dbReference type="EMBL" id="GFC65239.1"/>
    </source>
</evidence>
<organism evidence="2">
    <name type="scientific">Tanacetum cinerariifolium</name>
    <name type="common">Dalmatian daisy</name>
    <name type="synonym">Chrysanthemum cinerariifolium</name>
    <dbReference type="NCBI Taxonomy" id="118510"/>
    <lineage>
        <taxon>Eukaryota</taxon>
        <taxon>Viridiplantae</taxon>
        <taxon>Streptophyta</taxon>
        <taxon>Embryophyta</taxon>
        <taxon>Tracheophyta</taxon>
        <taxon>Spermatophyta</taxon>
        <taxon>Magnoliopsida</taxon>
        <taxon>eudicotyledons</taxon>
        <taxon>Gunneridae</taxon>
        <taxon>Pentapetalae</taxon>
        <taxon>asterids</taxon>
        <taxon>campanulids</taxon>
        <taxon>Asterales</taxon>
        <taxon>Asteraceae</taxon>
        <taxon>Asteroideae</taxon>
        <taxon>Anthemideae</taxon>
        <taxon>Anthemidinae</taxon>
        <taxon>Tanacetum</taxon>
    </lineage>
</organism>
<proteinExistence type="predicted"/>
<feature type="region of interest" description="Disordered" evidence="1">
    <location>
        <begin position="88"/>
        <end position="108"/>
    </location>
</feature>
<comment type="caution">
    <text evidence="2">The sequence shown here is derived from an EMBL/GenBank/DDBJ whole genome shotgun (WGS) entry which is preliminary data.</text>
</comment>
<gene>
    <name evidence="2" type="ORF">Tci_837209</name>
</gene>
<dbReference type="EMBL" id="BKCJ011005804">
    <property type="protein sequence ID" value="GFC65239.1"/>
    <property type="molecule type" value="Genomic_DNA"/>
</dbReference>
<protein>
    <submittedName>
        <fullName evidence="2">Integrase, catalytic region, zinc finger, CCHC-type, peptidase aspartic, catalytic</fullName>
    </submittedName>
</protein>
<sequence length="201" mass="22705">MCVAVYVKSFVIPHSTCHNCEVEQKIKQVWKSKQVGKVWKPTGKVLTTIGHQWRPTGQILHLGKQCPLTRYTPPQVVSVVQTKTHASSYANQKEPNHNWGSKVSNSPSLSGFKCSSYRSSFGMTTLVLLWGYRDYVVGESIISRVYYVEGLGHNLFSVRQFCDSDLEVTFRKHSCYVRDTDGVDLLRALAGPTCTLFRLKT</sequence>
<name>A0A699QI36_TANCI</name>
<accession>A0A699QI36</accession>